<evidence type="ECO:0000256" key="1">
    <source>
        <dbReference type="ARBA" id="ARBA00008666"/>
    </source>
</evidence>
<reference evidence="3" key="1">
    <citation type="submission" date="2023-01" db="EMBL/GenBank/DDBJ databases">
        <title>Genome assembly of the deep-sea coral Lophelia pertusa.</title>
        <authorList>
            <person name="Herrera S."/>
            <person name="Cordes E."/>
        </authorList>
    </citation>
    <scope>NUCLEOTIDE SEQUENCE</scope>
    <source>
        <strain evidence="3">USNM1676648</strain>
        <tissue evidence="3">Polyp</tissue>
    </source>
</reference>
<keyword evidence="4" id="KW-1185">Reference proteome</keyword>
<gene>
    <name evidence="3" type="ORF">OS493_027956</name>
</gene>
<evidence type="ECO:0008006" key="5">
    <source>
        <dbReference type="Google" id="ProtNLM"/>
    </source>
</evidence>
<protein>
    <recommendedName>
        <fullName evidence="5">Protein FAM227B</fullName>
    </recommendedName>
</protein>
<dbReference type="PANTHER" id="PTHR33560">
    <property type="entry name" value="PROTEIN FAM227B"/>
    <property type="match status" value="1"/>
</dbReference>
<dbReference type="AlphaFoldDB" id="A0A9W9Y9M7"/>
<comment type="caution">
    <text evidence="3">The sequence shown here is derived from an EMBL/GenBank/DDBJ whole genome shotgun (WGS) entry which is preliminary data.</text>
</comment>
<dbReference type="OrthoDB" id="5976715at2759"/>
<sequence>MDPRIKAILAKYENEEKEEVRKHKPKTPEPPKTFEQWLERKPKGIVEWPEAVDFEKEFNISVASVGLGSLDDIMDDLARHAPLDIGLIDEVSDELQDLENKFDVYASHVLTDKERPQSTARLLSPSATVKVKSSEIPAEVINKKEKAVHLYGLADEQANRMKSVQFTSYPGFFPNEVTPLPGQLEAPQLLNKVTKAQQFPSIFRKRWKKLFLSEDSVTLLQDTFWWFFLEKFQPDCKKAQDGLFNRIADSFVSLFFGVSPDFKDRFFQHFADCLAQAVYAAYCEVFPRSYQLFDDDFKSFLLNTISEWVTGTRPPPYSWEKWNLKLLEPSNIRELQDDRTQSLKANMSFDLDSCLDEYSVGPAGKERAGTYTTQYSPSRMGLTIIPSFDSTESHEVGPGPEFERVGFNLMGRSPLVSHFLRMRELMDKEQQPVQSVGRTEVAKLQASAPTYKQVIRECKKTTKTLNNHYQRVLDTSEQESLRIQKQKRAALAKLESLKNDLVLRNQDIKMISDRLLDLMSQPDHATSGFPNSALEQSSDDDT</sequence>
<comment type="similarity">
    <text evidence="1">Belongs to the FAM227 family.</text>
</comment>
<proteinExistence type="inferred from homology"/>
<feature type="region of interest" description="Disordered" evidence="2">
    <location>
        <begin position="521"/>
        <end position="542"/>
    </location>
</feature>
<dbReference type="InterPro" id="IPR029417">
    <property type="entry name" value="FAM227"/>
</dbReference>
<dbReference type="CDD" id="cd21886">
    <property type="entry name" value="SARAH_RASSF2-like"/>
    <property type="match status" value="1"/>
</dbReference>
<name>A0A9W9Y9M7_9CNID</name>
<evidence type="ECO:0000313" key="3">
    <source>
        <dbReference type="EMBL" id="KAJ7326106.1"/>
    </source>
</evidence>
<evidence type="ECO:0000256" key="2">
    <source>
        <dbReference type="SAM" id="MobiDB-lite"/>
    </source>
</evidence>
<dbReference type="Proteomes" id="UP001163046">
    <property type="component" value="Unassembled WGS sequence"/>
</dbReference>
<evidence type="ECO:0000313" key="4">
    <source>
        <dbReference type="Proteomes" id="UP001163046"/>
    </source>
</evidence>
<accession>A0A9W9Y9M7</accession>
<organism evidence="3 4">
    <name type="scientific">Desmophyllum pertusum</name>
    <dbReference type="NCBI Taxonomy" id="174260"/>
    <lineage>
        <taxon>Eukaryota</taxon>
        <taxon>Metazoa</taxon>
        <taxon>Cnidaria</taxon>
        <taxon>Anthozoa</taxon>
        <taxon>Hexacorallia</taxon>
        <taxon>Scleractinia</taxon>
        <taxon>Caryophylliina</taxon>
        <taxon>Caryophylliidae</taxon>
        <taxon>Desmophyllum</taxon>
    </lineage>
</organism>
<dbReference type="EMBL" id="MU827803">
    <property type="protein sequence ID" value="KAJ7326106.1"/>
    <property type="molecule type" value="Genomic_DNA"/>
</dbReference>
<dbReference type="Pfam" id="PF14922">
    <property type="entry name" value="FWWh"/>
    <property type="match status" value="1"/>
</dbReference>
<dbReference type="PANTHER" id="PTHR33560:SF2">
    <property type="entry name" value="PROTEIN FAM227B"/>
    <property type="match status" value="1"/>
</dbReference>